<evidence type="ECO:0000313" key="9">
    <source>
        <dbReference type="Proteomes" id="UP000199506"/>
    </source>
</evidence>
<comment type="similarity">
    <text evidence="2">Belongs to the PdaD family.</text>
</comment>
<dbReference type="AlphaFoldDB" id="A0A1H7J2W8"/>
<dbReference type="SFLD" id="SFLDF00471">
    <property type="entry name" value="Pyruvoyl-dependent_arginine_de"/>
    <property type="match status" value="1"/>
</dbReference>
<evidence type="ECO:0000256" key="4">
    <source>
        <dbReference type="ARBA" id="ARBA00022793"/>
    </source>
</evidence>
<gene>
    <name evidence="8" type="ORF">SAMN05216439_1298</name>
</gene>
<dbReference type="InterPro" id="IPR016105">
    <property type="entry name" value="Pyr-dep_his/arg-deCO2ase_sand"/>
</dbReference>
<keyword evidence="4" id="KW-0210">Decarboxylase</keyword>
<dbReference type="STRING" id="190974.SAMN05216439_1298"/>
<evidence type="ECO:0000256" key="2">
    <source>
        <dbReference type="ARBA" id="ARBA00007412"/>
    </source>
</evidence>
<dbReference type="InterPro" id="IPR016104">
    <property type="entry name" value="Pyr-dep_his/arg-deCO2ase"/>
</dbReference>
<reference evidence="8 9" key="1">
    <citation type="submission" date="2016-10" db="EMBL/GenBank/DDBJ databases">
        <authorList>
            <person name="de Groot N.N."/>
        </authorList>
    </citation>
    <scope>NUCLEOTIDE SEQUENCE [LARGE SCALE GENOMIC DNA]</scope>
    <source>
        <strain evidence="8 9">DSM 11978</strain>
    </source>
</reference>
<organism evidence="8 9">
    <name type="scientific">Methanobrevibacter gottschalkii</name>
    <dbReference type="NCBI Taxonomy" id="190974"/>
    <lineage>
        <taxon>Archaea</taxon>
        <taxon>Methanobacteriati</taxon>
        <taxon>Methanobacteriota</taxon>
        <taxon>Methanomada group</taxon>
        <taxon>Methanobacteria</taxon>
        <taxon>Methanobacteriales</taxon>
        <taxon>Methanobacteriaceae</taxon>
        <taxon>Methanobrevibacter</taxon>
    </lineage>
</organism>
<dbReference type="SFLD" id="SFLDG01170">
    <property type="entry name" value="Pyruvoyl-dependent_arginine_de"/>
    <property type="match status" value="1"/>
</dbReference>
<dbReference type="NCBIfam" id="TIGR00286">
    <property type="entry name" value="pyruvoyl-dependent arginine decarboxylase"/>
    <property type="match status" value="1"/>
</dbReference>
<dbReference type="Pfam" id="PF01862">
    <property type="entry name" value="PvlArgDC"/>
    <property type="match status" value="1"/>
</dbReference>
<dbReference type="Gene3D" id="3.30.60.30">
    <property type="match status" value="1"/>
</dbReference>
<protein>
    <recommendedName>
        <fullName evidence="3">arginine decarboxylase</fullName>
        <ecNumber evidence="3">4.1.1.19</ecNumber>
    </recommendedName>
</protein>
<dbReference type="EMBL" id="FOAK01000004">
    <property type="protein sequence ID" value="SEK67465.1"/>
    <property type="molecule type" value="Genomic_DNA"/>
</dbReference>
<dbReference type="SFLD" id="SFLDS00055">
    <property type="entry name" value="Pyruvoyl-Dependent_Histidine/A"/>
    <property type="match status" value="1"/>
</dbReference>
<evidence type="ECO:0000313" key="8">
    <source>
        <dbReference type="EMBL" id="SEK67465.1"/>
    </source>
</evidence>
<evidence type="ECO:0000256" key="1">
    <source>
        <dbReference type="ARBA" id="ARBA00001928"/>
    </source>
</evidence>
<dbReference type="PANTHER" id="PTHR40438">
    <property type="entry name" value="PYRUVOYL-DEPENDENT ARGININE DECARBOXYLASE"/>
    <property type="match status" value="1"/>
</dbReference>
<dbReference type="OrthoDB" id="30748at2157"/>
<keyword evidence="5" id="KW-0456">Lyase</keyword>
<sequence length="153" mass="16157">MKIAIVSGKDEGPSKLNAFDNALTDAGIGDVNLIKVSSMLAGNAEINKLPKLKAGSMVNCVLSEVTSDNPGDEITAVIAVAIGEELGCVVETTGINEDPNELIEEAEMMVNYMMDKRGVKIKGDLIVESSTATVREIASVVASVVYLKDELIE</sequence>
<evidence type="ECO:0000256" key="6">
    <source>
        <dbReference type="ARBA" id="ARBA00023317"/>
    </source>
</evidence>
<comment type="catalytic activity">
    <reaction evidence="7">
        <text>L-arginine + H(+) = agmatine + CO2</text>
        <dbReference type="Rhea" id="RHEA:17641"/>
        <dbReference type="ChEBI" id="CHEBI:15378"/>
        <dbReference type="ChEBI" id="CHEBI:16526"/>
        <dbReference type="ChEBI" id="CHEBI:32682"/>
        <dbReference type="ChEBI" id="CHEBI:58145"/>
        <dbReference type="EC" id="4.1.1.19"/>
    </reaction>
</comment>
<proteinExistence type="inferred from homology"/>
<keyword evidence="6" id="KW-0670">Pyruvate</keyword>
<dbReference type="Gene3D" id="3.50.20.10">
    <property type="entry name" value="Pyruvoyl-Dependent Histidine Decarboxylase, subunit B"/>
    <property type="match status" value="1"/>
</dbReference>
<dbReference type="RefSeq" id="WP_069572750.1">
    <property type="nucleotide sequence ID" value="NZ_FOAK01000004.1"/>
</dbReference>
<comment type="cofactor">
    <cofactor evidence="1">
        <name>pyruvate</name>
        <dbReference type="ChEBI" id="CHEBI:15361"/>
    </cofactor>
</comment>
<dbReference type="SUPFAM" id="SSF56271">
    <property type="entry name" value="Pyruvoyl-dependent histidine and arginine decarboxylases"/>
    <property type="match status" value="1"/>
</dbReference>
<dbReference type="InterPro" id="IPR002724">
    <property type="entry name" value="Pyruvoyl-dep_arg_deCO2ase"/>
</dbReference>
<dbReference type="GO" id="GO:0008792">
    <property type="term" value="F:arginine decarboxylase activity"/>
    <property type="evidence" value="ECO:0007669"/>
    <property type="project" value="UniProtKB-EC"/>
</dbReference>
<dbReference type="GO" id="GO:0006527">
    <property type="term" value="P:L-arginine catabolic process"/>
    <property type="evidence" value="ECO:0007669"/>
    <property type="project" value="InterPro"/>
</dbReference>
<accession>A0A1H7J2W8</accession>
<name>A0A1H7J2W8_9EURY</name>
<dbReference type="EC" id="4.1.1.19" evidence="3"/>
<evidence type="ECO:0000256" key="5">
    <source>
        <dbReference type="ARBA" id="ARBA00023239"/>
    </source>
</evidence>
<evidence type="ECO:0000256" key="3">
    <source>
        <dbReference type="ARBA" id="ARBA00012426"/>
    </source>
</evidence>
<dbReference type="Proteomes" id="UP000199506">
    <property type="component" value="Unassembled WGS sequence"/>
</dbReference>
<evidence type="ECO:0000256" key="7">
    <source>
        <dbReference type="ARBA" id="ARBA00049309"/>
    </source>
</evidence>
<dbReference type="PANTHER" id="PTHR40438:SF1">
    <property type="entry name" value="PYRUVOYL-DEPENDENT ARGININE DECARBOXYLASE"/>
    <property type="match status" value="1"/>
</dbReference>